<reference evidence="2" key="2">
    <citation type="submission" date="2021-09" db="EMBL/GenBank/DDBJ databases">
        <authorList>
            <person name="Gilroy R."/>
        </authorList>
    </citation>
    <scope>NUCLEOTIDE SEQUENCE</scope>
    <source>
        <strain evidence="2">CHK55-1828</strain>
    </source>
</reference>
<protein>
    <recommendedName>
        <fullName evidence="4">Transmembrane protein</fullName>
    </recommendedName>
</protein>
<keyword evidence="1" id="KW-0472">Membrane</keyword>
<comment type="caution">
    <text evidence="2">The sequence shown here is derived from an EMBL/GenBank/DDBJ whole genome shotgun (WGS) entry which is preliminary data.</text>
</comment>
<dbReference type="AlphaFoldDB" id="A0A921HUV3"/>
<accession>A0A921HUV3</accession>
<name>A0A921HUV3_9BACT</name>
<feature type="transmembrane region" description="Helical" evidence="1">
    <location>
        <begin position="111"/>
        <end position="134"/>
    </location>
</feature>
<organism evidence="2 3">
    <name type="scientific">Mediterranea massiliensis</name>
    <dbReference type="NCBI Taxonomy" id="1841865"/>
    <lineage>
        <taxon>Bacteria</taxon>
        <taxon>Pseudomonadati</taxon>
        <taxon>Bacteroidota</taxon>
        <taxon>Bacteroidia</taxon>
        <taxon>Bacteroidales</taxon>
        <taxon>Bacteroidaceae</taxon>
        <taxon>Mediterranea</taxon>
    </lineage>
</organism>
<evidence type="ECO:0000313" key="2">
    <source>
        <dbReference type="EMBL" id="HJF91263.1"/>
    </source>
</evidence>
<reference evidence="2" key="1">
    <citation type="journal article" date="2021" name="PeerJ">
        <title>Extensive microbial diversity within the chicken gut microbiome revealed by metagenomics and culture.</title>
        <authorList>
            <person name="Gilroy R."/>
            <person name="Ravi A."/>
            <person name="Getino M."/>
            <person name="Pursley I."/>
            <person name="Horton D.L."/>
            <person name="Alikhan N.F."/>
            <person name="Baker D."/>
            <person name="Gharbi K."/>
            <person name="Hall N."/>
            <person name="Watson M."/>
            <person name="Adriaenssens E.M."/>
            <person name="Foster-Nyarko E."/>
            <person name="Jarju S."/>
            <person name="Secka A."/>
            <person name="Antonio M."/>
            <person name="Oren A."/>
            <person name="Chaudhuri R.R."/>
            <person name="La Ragione R."/>
            <person name="Hildebrand F."/>
            <person name="Pallen M.J."/>
        </authorList>
    </citation>
    <scope>NUCLEOTIDE SEQUENCE</scope>
    <source>
        <strain evidence="2">CHK55-1828</strain>
    </source>
</reference>
<feature type="transmembrane region" description="Helical" evidence="1">
    <location>
        <begin position="49"/>
        <end position="73"/>
    </location>
</feature>
<feature type="transmembrane region" description="Helical" evidence="1">
    <location>
        <begin position="12"/>
        <end position="29"/>
    </location>
</feature>
<dbReference type="OrthoDB" id="1042172at2"/>
<dbReference type="Proteomes" id="UP000717835">
    <property type="component" value="Unassembled WGS sequence"/>
</dbReference>
<sequence length="154" mass="17428">MDELIRKAARLLRTLYISFWLVPVVVVFLGETTEGWVGYYAGDVRTTYFAEALCILLAAICVPVSLKLFAWVLKRRIDVAAMGRALQMYVFWSGMRMVLLALPVIAGFLTYYAMLSTTGLLCGLIALTASLFCLPGEERLRRELHIERDVEEKL</sequence>
<evidence type="ECO:0000256" key="1">
    <source>
        <dbReference type="SAM" id="Phobius"/>
    </source>
</evidence>
<gene>
    <name evidence="2" type="ORF">K8W02_02610</name>
</gene>
<evidence type="ECO:0008006" key="4">
    <source>
        <dbReference type="Google" id="ProtNLM"/>
    </source>
</evidence>
<proteinExistence type="predicted"/>
<dbReference type="EMBL" id="DYVX01000019">
    <property type="protein sequence ID" value="HJF91263.1"/>
    <property type="molecule type" value="Genomic_DNA"/>
</dbReference>
<dbReference type="RefSeq" id="WP_022019414.1">
    <property type="nucleotide sequence ID" value="NZ_CALUIP010000023.1"/>
</dbReference>
<feature type="transmembrane region" description="Helical" evidence="1">
    <location>
        <begin position="85"/>
        <end position="105"/>
    </location>
</feature>
<evidence type="ECO:0000313" key="3">
    <source>
        <dbReference type="Proteomes" id="UP000717835"/>
    </source>
</evidence>
<keyword evidence="1" id="KW-1133">Transmembrane helix</keyword>
<keyword evidence="1" id="KW-0812">Transmembrane</keyword>